<feature type="region of interest" description="Disordered" evidence="3">
    <location>
        <begin position="82"/>
        <end position="111"/>
    </location>
</feature>
<evidence type="ECO:0000256" key="2">
    <source>
        <dbReference type="ARBA" id="ARBA00023274"/>
    </source>
</evidence>
<evidence type="ECO:0000313" key="5">
    <source>
        <dbReference type="Proteomes" id="UP000515163"/>
    </source>
</evidence>
<evidence type="ECO:0000256" key="1">
    <source>
        <dbReference type="ARBA" id="ARBA00022980"/>
    </source>
</evidence>
<dbReference type="InterPro" id="IPR000626">
    <property type="entry name" value="Ubiquitin-like_dom"/>
</dbReference>
<dbReference type="Pfam" id="PF04758">
    <property type="entry name" value="Ribosomal_S30"/>
    <property type="match status" value="1"/>
</dbReference>
<evidence type="ECO:0000259" key="4">
    <source>
        <dbReference type="PROSITE" id="PS50053"/>
    </source>
</evidence>
<keyword evidence="5" id="KW-1185">Reference proteome</keyword>
<dbReference type="FunCoup" id="A0A6P8HRR7">
    <property type="interactions" value="1101"/>
</dbReference>
<feature type="domain" description="Ubiquitin-like" evidence="4">
    <location>
        <begin position="1"/>
        <end position="74"/>
    </location>
</feature>
<dbReference type="FunFam" id="3.10.20.90:FF:000276">
    <property type="entry name" value="40S ribosomal protein S30"/>
    <property type="match status" value="1"/>
</dbReference>
<dbReference type="Gene3D" id="3.10.20.90">
    <property type="entry name" value="Phosphatidylinositol 3-kinase Catalytic Subunit, Chain A, domain 1"/>
    <property type="match status" value="1"/>
</dbReference>
<dbReference type="RefSeq" id="XP_031557823.1">
    <property type="nucleotide sequence ID" value="XM_031701963.1"/>
</dbReference>
<keyword evidence="1" id="KW-0689">Ribosomal protein</keyword>
<proteinExistence type="predicted"/>
<name>A0A6P8HRR7_ACTTE</name>
<dbReference type="CDD" id="cd01793">
    <property type="entry name" value="Ubl_FUBI"/>
    <property type="match status" value="1"/>
</dbReference>
<dbReference type="GeneID" id="116294370"/>
<protein>
    <submittedName>
        <fullName evidence="6">Ubiquitin-like protein FUBI</fullName>
    </submittedName>
</protein>
<dbReference type="KEGG" id="aten:116294370"/>
<dbReference type="InterPro" id="IPR039415">
    <property type="entry name" value="FUBI"/>
</dbReference>
<dbReference type="SMART" id="SM00213">
    <property type="entry name" value="UBQ"/>
    <property type="match status" value="1"/>
</dbReference>
<keyword evidence="2" id="KW-0687">Ribonucleoprotein</keyword>
<reference evidence="6" key="1">
    <citation type="submission" date="2025-08" db="UniProtKB">
        <authorList>
            <consortium name="RefSeq"/>
        </authorList>
    </citation>
    <scope>IDENTIFICATION</scope>
    <source>
        <tissue evidence="6">Tentacle</tissue>
    </source>
</reference>
<gene>
    <name evidence="6" type="primary">LOC116294370</name>
</gene>
<dbReference type="PANTHER" id="PTHR12650:SF15">
    <property type="entry name" value="RIBOSOMAL PROTEIN S30, ISOFORM A"/>
    <property type="match status" value="1"/>
</dbReference>
<dbReference type="GO" id="GO:0006412">
    <property type="term" value="P:translation"/>
    <property type="evidence" value="ECO:0007669"/>
    <property type="project" value="InterPro"/>
</dbReference>
<dbReference type="InterPro" id="IPR029071">
    <property type="entry name" value="Ubiquitin-like_domsf"/>
</dbReference>
<dbReference type="InterPro" id="IPR006846">
    <property type="entry name" value="Ribosomal_eS30"/>
</dbReference>
<dbReference type="InParanoid" id="A0A6P8HRR7"/>
<dbReference type="SUPFAM" id="SSF54236">
    <property type="entry name" value="Ubiquitin-like"/>
    <property type="match status" value="1"/>
</dbReference>
<evidence type="ECO:0000313" key="6">
    <source>
        <dbReference type="RefSeq" id="XP_031557823.1"/>
    </source>
</evidence>
<dbReference type="GO" id="GO:0003735">
    <property type="term" value="F:structural constituent of ribosome"/>
    <property type="evidence" value="ECO:0007669"/>
    <property type="project" value="InterPro"/>
</dbReference>
<evidence type="ECO:0000256" key="3">
    <source>
        <dbReference type="SAM" id="MobiDB-lite"/>
    </source>
</evidence>
<dbReference type="AlphaFoldDB" id="A0A6P8HRR7"/>
<dbReference type="GO" id="GO:0022627">
    <property type="term" value="C:cytosolic small ribosomal subunit"/>
    <property type="evidence" value="ECO:0007669"/>
    <property type="project" value="TreeGrafter"/>
</dbReference>
<dbReference type="OrthoDB" id="199599at2759"/>
<dbReference type="Proteomes" id="UP000515163">
    <property type="component" value="Unplaced"/>
</dbReference>
<accession>A0A6P8HRR7</accession>
<sequence>MQLFIRGQNLHTLNLDGCDSILSVKKEVSLREGVDVEDQVLLYAGQPLEPHLSIEECELGDQATLELSVRLLGGKVHGSLARAGKVKSQTPKVDAQEKKKKKTGRAKRRMQYNRRFVNVVATFGRRKGPNSNAP</sequence>
<dbReference type="PROSITE" id="PS50053">
    <property type="entry name" value="UBIQUITIN_2"/>
    <property type="match status" value="1"/>
</dbReference>
<dbReference type="Pfam" id="PF00240">
    <property type="entry name" value="ubiquitin"/>
    <property type="match status" value="1"/>
</dbReference>
<organism evidence="5 6">
    <name type="scientific">Actinia tenebrosa</name>
    <name type="common">Australian red waratah sea anemone</name>
    <dbReference type="NCBI Taxonomy" id="6105"/>
    <lineage>
        <taxon>Eukaryota</taxon>
        <taxon>Metazoa</taxon>
        <taxon>Cnidaria</taxon>
        <taxon>Anthozoa</taxon>
        <taxon>Hexacorallia</taxon>
        <taxon>Actiniaria</taxon>
        <taxon>Actiniidae</taxon>
        <taxon>Actinia</taxon>
    </lineage>
</organism>
<feature type="compositionally biased region" description="Basic residues" evidence="3">
    <location>
        <begin position="98"/>
        <end position="111"/>
    </location>
</feature>
<dbReference type="PANTHER" id="PTHR12650">
    <property type="entry name" value="40S RIBOSOMAL PROTEIN S30/UBIQUITIN-LIKE PROTEIN FUBI"/>
    <property type="match status" value="1"/>
</dbReference>